<sequence>MGWRTLVVNSHSKLSYKNNHLIFKDASRTELIHLSEIDVFVT</sequence>
<evidence type="ECO:0000313" key="2">
    <source>
        <dbReference type="Proteomes" id="UP000304914"/>
    </source>
</evidence>
<dbReference type="Proteomes" id="UP000304914">
    <property type="component" value="Chromosome"/>
</dbReference>
<dbReference type="EMBL" id="LR594035">
    <property type="protein sequence ID" value="VTS28115.1"/>
    <property type="molecule type" value="Genomic_DNA"/>
</dbReference>
<reference evidence="1 2" key="1">
    <citation type="submission" date="2019-05" db="EMBL/GenBank/DDBJ databases">
        <authorList>
            <consortium name="Pathogen Informatics"/>
        </authorList>
    </citation>
    <scope>NUCLEOTIDE SEQUENCE [LARGE SCALE GENOMIC DNA]</scope>
    <source>
        <strain evidence="1 2">NCTC5385</strain>
    </source>
</reference>
<name>A0A4U9YMW8_9STRE</name>
<protein>
    <submittedName>
        <fullName evidence="1">CRISPR-associated protein Cas1</fullName>
    </submittedName>
</protein>
<gene>
    <name evidence="1" type="ORF">NCTC5385_01365</name>
</gene>
<dbReference type="AlphaFoldDB" id="A0A4U9YMW8"/>
<evidence type="ECO:0000313" key="1">
    <source>
        <dbReference type="EMBL" id="VTS28115.1"/>
    </source>
</evidence>
<organism evidence="1 2">
    <name type="scientific">Streptococcus pseudoporcinus</name>
    <dbReference type="NCBI Taxonomy" id="361101"/>
    <lineage>
        <taxon>Bacteria</taxon>
        <taxon>Bacillati</taxon>
        <taxon>Bacillota</taxon>
        <taxon>Bacilli</taxon>
        <taxon>Lactobacillales</taxon>
        <taxon>Streptococcaceae</taxon>
        <taxon>Streptococcus</taxon>
    </lineage>
</organism>
<accession>A0A4U9YMW8</accession>
<proteinExistence type="predicted"/>